<evidence type="ECO:0000313" key="2">
    <source>
        <dbReference type="Proteomes" id="UP000607653"/>
    </source>
</evidence>
<organism evidence="1 2">
    <name type="scientific">Nelumbo nucifera</name>
    <name type="common">Sacred lotus</name>
    <dbReference type="NCBI Taxonomy" id="4432"/>
    <lineage>
        <taxon>Eukaryota</taxon>
        <taxon>Viridiplantae</taxon>
        <taxon>Streptophyta</taxon>
        <taxon>Embryophyta</taxon>
        <taxon>Tracheophyta</taxon>
        <taxon>Spermatophyta</taxon>
        <taxon>Magnoliopsida</taxon>
        <taxon>Proteales</taxon>
        <taxon>Nelumbonaceae</taxon>
        <taxon>Nelumbo</taxon>
    </lineage>
</organism>
<dbReference type="EMBL" id="DUZY01000004">
    <property type="protein sequence ID" value="DAD38218.1"/>
    <property type="molecule type" value="Genomic_DNA"/>
</dbReference>
<comment type="caution">
    <text evidence="1">The sequence shown here is derived from an EMBL/GenBank/DDBJ whole genome shotgun (WGS) entry which is preliminary data.</text>
</comment>
<keyword evidence="2" id="KW-1185">Reference proteome</keyword>
<sequence>MIMKQVSMGIYSSWQRNYSDFGTEACVHNDSLSILDWGN</sequence>
<evidence type="ECO:0000313" key="1">
    <source>
        <dbReference type="EMBL" id="DAD38218.1"/>
    </source>
</evidence>
<dbReference type="AlphaFoldDB" id="A0A822Z9K8"/>
<reference evidence="1 2" key="1">
    <citation type="journal article" date="2020" name="Mol. Biol. Evol.">
        <title>Distinct Expression and Methylation Patterns for Genes with Different Fates following a Single Whole-Genome Duplication in Flowering Plants.</title>
        <authorList>
            <person name="Shi T."/>
            <person name="Rahmani R.S."/>
            <person name="Gugger P.F."/>
            <person name="Wang M."/>
            <person name="Li H."/>
            <person name="Zhang Y."/>
            <person name="Li Z."/>
            <person name="Wang Q."/>
            <person name="Van de Peer Y."/>
            <person name="Marchal K."/>
            <person name="Chen J."/>
        </authorList>
    </citation>
    <scope>NUCLEOTIDE SEQUENCE [LARGE SCALE GENOMIC DNA]</scope>
    <source>
        <tissue evidence="1">Leaf</tissue>
    </source>
</reference>
<dbReference type="Proteomes" id="UP000607653">
    <property type="component" value="Unassembled WGS sequence"/>
</dbReference>
<gene>
    <name evidence="1" type="ORF">HUJ06_008859</name>
</gene>
<protein>
    <submittedName>
        <fullName evidence="1">Uncharacterized protein</fullName>
    </submittedName>
</protein>
<accession>A0A822Z9K8</accession>
<proteinExistence type="predicted"/>
<name>A0A822Z9K8_NELNU</name>